<dbReference type="EMBL" id="JYDR01000373">
    <property type="protein sequence ID" value="KRY64519.1"/>
    <property type="molecule type" value="Genomic_DNA"/>
</dbReference>
<name>A0A0V1DSF7_TRIPS</name>
<sequence length="118" mass="13702">MYVLLSIKLHVVTEPFSDTEIIYQLAVECEQADVSATGVNKITFCYRLFCCRQLDAQVNNGLYLIRREFDSLSDISFAELVHRELFVERVNSIQGISHKYNTKKRHARLKNDKSSTNR</sequence>
<comment type="caution">
    <text evidence="1">The sequence shown here is derived from an EMBL/GenBank/DDBJ whole genome shotgun (WGS) entry which is preliminary data.</text>
</comment>
<protein>
    <submittedName>
        <fullName evidence="1">Uncharacterized protein</fullName>
    </submittedName>
</protein>
<accession>A0A0V1DSF7</accession>
<proteinExistence type="predicted"/>
<dbReference type="Proteomes" id="UP000054632">
    <property type="component" value="Unassembled WGS sequence"/>
</dbReference>
<reference evidence="1 2" key="1">
    <citation type="submission" date="2015-01" db="EMBL/GenBank/DDBJ databases">
        <title>Evolution of Trichinella species and genotypes.</title>
        <authorList>
            <person name="Korhonen P.K."/>
            <person name="Edoardo P."/>
            <person name="Giuseppe L.R."/>
            <person name="Gasser R.B."/>
        </authorList>
    </citation>
    <scope>NUCLEOTIDE SEQUENCE [LARGE SCALE GENOMIC DNA]</scope>
    <source>
        <strain evidence="1">ISS13</strain>
    </source>
</reference>
<organism evidence="1 2">
    <name type="scientific">Trichinella pseudospiralis</name>
    <name type="common">Parasitic roundworm</name>
    <dbReference type="NCBI Taxonomy" id="6337"/>
    <lineage>
        <taxon>Eukaryota</taxon>
        <taxon>Metazoa</taxon>
        <taxon>Ecdysozoa</taxon>
        <taxon>Nematoda</taxon>
        <taxon>Enoplea</taxon>
        <taxon>Dorylaimia</taxon>
        <taxon>Trichinellida</taxon>
        <taxon>Trichinellidae</taxon>
        <taxon>Trichinella</taxon>
    </lineage>
</organism>
<dbReference type="AlphaFoldDB" id="A0A0V1DSF7"/>
<gene>
    <name evidence="1" type="ORF">T4A_14130</name>
</gene>
<evidence type="ECO:0000313" key="2">
    <source>
        <dbReference type="Proteomes" id="UP000054632"/>
    </source>
</evidence>
<evidence type="ECO:0000313" key="1">
    <source>
        <dbReference type="EMBL" id="KRY64519.1"/>
    </source>
</evidence>